<gene>
    <name evidence="1" type="ORF">S06H3_50463</name>
</gene>
<dbReference type="EMBL" id="BARV01031956">
    <property type="protein sequence ID" value="GAI43453.1"/>
    <property type="molecule type" value="Genomic_DNA"/>
</dbReference>
<dbReference type="AlphaFoldDB" id="X1NIR4"/>
<dbReference type="InterPro" id="IPR011050">
    <property type="entry name" value="Pectin_lyase_fold/virulence"/>
</dbReference>
<name>X1NIR4_9ZZZZ</name>
<feature type="non-terminal residue" evidence="1">
    <location>
        <position position="92"/>
    </location>
</feature>
<accession>X1NIR4</accession>
<protein>
    <submittedName>
        <fullName evidence="1">Uncharacterized protein</fullName>
    </submittedName>
</protein>
<evidence type="ECO:0000313" key="1">
    <source>
        <dbReference type="EMBL" id="GAI43453.1"/>
    </source>
</evidence>
<dbReference type="SUPFAM" id="SSF51126">
    <property type="entry name" value="Pectin lyase-like"/>
    <property type="match status" value="1"/>
</dbReference>
<reference evidence="1" key="1">
    <citation type="journal article" date="2014" name="Front. Microbiol.">
        <title>High frequency of phylogenetically diverse reductive dehalogenase-homologous genes in deep subseafloor sedimentary metagenomes.</title>
        <authorList>
            <person name="Kawai M."/>
            <person name="Futagami T."/>
            <person name="Toyoda A."/>
            <person name="Takaki Y."/>
            <person name="Nishi S."/>
            <person name="Hori S."/>
            <person name="Arai W."/>
            <person name="Tsubouchi T."/>
            <person name="Morono Y."/>
            <person name="Uchiyama I."/>
            <person name="Ito T."/>
            <person name="Fujiyama A."/>
            <person name="Inagaki F."/>
            <person name="Takami H."/>
        </authorList>
    </citation>
    <scope>NUCLEOTIDE SEQUENCE</scope>
    <source>
        <strain evidence="1">Expedition CK06-06</strain>
    </source>
</reference>
<comment type="caution">
    <text evidence="1">The sequence shown here is derived from an EMBL/GenBank/DDBJ whole genome shotgun (WGS) entry which is preliminary data.</text>
</comment>
<proteinExistence type="predicted"/>
<organism evidence="1">
    <name type="scientific">marine sediment metagenome</name>
    <dbReference type="NCBI Taxonomy" id="412755"/>
    <lineage>
        <taxon>unclassified sequences</taxon>
        <taxon>metagenomes</taxon>
        <taxon>ecological metagenomes</taxon>
    </lineage>
</organism>
<sequence length="92" mass="10196">MGGVAYYVDDLDGLDTNDGLSWANAVQTIGRAIALNNATVDWGETPKKYNAIYVKPAVYTEEDLSFPYYCWLIGLGIRGTDTQVEIKGEFRP</sequence>